<dbReference type="RefSeq" id="WP_353331480.1">
    <property type="nucleotide sequence ID" value="NZ_AP028055.1"/>
</dbReference>
<dbReference type="PANTHER" id="PTHR30383:SF5">
    <property type="entry name" value="SGNH HYDROLASE-TYPE ESTERASE DOMAIN-CONTAINING PROTEIN"/>
    <property type="match status" value="1"/>
</dbReference>
<name>A0ABM8IEB8_9BACE</name>
<proteinExistence type="predicted"/>
<reference evidence="3 4" key="1">
    <citation type="submission" date="2023-04" db="EMBL/GenBank/DDBJ databases">
        <title>Draft genome sequence of acteroides sedimenti strain YN3PY1.</title>
        <authorList>
            <person name="Yoshida N."/>
        </authorList>
    </citation>
    <scope>NUCLEOTIDE SEQUENCE [LARGE SCALE GENOMIC DNA]</scope>
    <source>
        <strain evidence="3 4">YN3PY1</strain>
    </source>
</reference>
<accession>A0ABM8IEB8</accession>
<dbReference type="CDD" id="cd04501">
    <property type="entry name" value="SGNH_hydrolase_like_4"/>
    <property type="match status" value="1"/>
</dbReference>
<dbReference type="PANTHER" id="PTHR30383">
    <property type="entry name" value="THIOESTERASE 1/PROTEASE 1/LYSOPHOSPHOLIPASE L1"/>
    <property type="match status" value="1"/>
</dbReference>
<organism evidence="3 4">
    <name type="scientific">Bacteroides sedimenti</name>
    <dbReference type="NCBI Taxonomy" id="2136147"/>
    <lineage>
        <taxon>Bacteria</taxon>
        <taxon>Pseudomonadati</taxon>
        <taxon>Bacteroidota</taxon>
        <taxon>Bacteroidia</taxon>
        <taxon>Bacteroidales</taxon>
        <taxon>Bacteroidaceae</taxon>
        <taxon>Bacteroides</taxon>
    </lineage>
</organism>
<dbReference type="EMBL" id="AP028055">
    <property type="protein sequence ID" value="BEH00276.1"/>
    <property type="molecule type" value="Genomic_DNA"/>
</dbReference>
<gene>
    <name evidence="3" type="ORF">BSYN_25400</name>
</gene>
<evidence type="ECO:0000256" key="1">
    <source>
        <dbReference type="SAM" id="SignalP"/>
    </source>
</evidence>
<dbReference type="GO" id="GO:0016779">
    <property type="term" value="F:nucleotidyltransferase activity"/>
    <property type="evidence" value="ECO:0007669"/>
    <property type="project" value="UniProtKB-KW"/>
</dbReference>
<dbReference type="InterPro" id="IPR013830">
    <property type="entry name" value="SGNH_hydro"/>
</dbReference>
<sequence length="227" mass="25613">MKTLQFKITIVFFCLFVGTLVANGQNNKDWANFSKYAQANLSVKQPVDVVFMGNSITEGWASMHPEFFKGNNYVGRGISGQVTSQMLVRFRADVINLKPKVVVILAGTNDIAMNNGYITVEHIFENIVSMVELARCNKIKVVLCSVLPASHYPWRPEIESVRPITELNSKIKEYAKANKIPYADYYSVMVDDKEGLNPIYQKDEVHPNLAGYDAMEKVIQSILKKLL</sequence>
<dbReference type="SUPFAM" id="SSF52266">
    <property type="entry name" value="SGNH hydrolase"/>
    <property type="match status" value="1"/>
</dbReference>
<dbReference type="Pfam" id="PF13472">
    <property type="entry name" value="Lipase_GDSL_2"/>
    <property type="match status" value="1"/>
</dbReference>
<keyword evidence="3" id="KW-0548">Nucleotidyltransferase</keyword>
<dbReference type="InterPro" id="IPR051532">
    <property type="entry name" value="Ester_Hydrolysis_Enzymes"/>
</dbReference>
<protein>
    <submittedName>
        <fullName evidence="3">Acylneuraminate cytidylyltransferase</fullName>
    </submittedName>
</protein>
<feature type="domain" description="SGNH hydrolase-type esterase" evidence="2">
    <location>
        <begin position="51"/>
        <end position="214"/>
    </location>
</feature>
<keyword evidence="3" id="KW-0808">Transferase</keyword>
<dbReference type="Gene3D" id="3.40.50.1110">
    <property type="entry name" value="SGNH hydrolase"/>
    <property type="match status" value="1"/>
</dbReference>
<evidence type="ECO:0000259" key="2">
    <source>
        <dbReference type="Pfam" id="PF13472"/>
    </source>
</evidence>
<feature type="signal peptide" evidence="1">
    <location>
        <begin position="1"/>
        <end position="24"/>
    </location>
</feature>
<evidence type="ECO:0000313" key="3">
    <source>
        <dbReference type="EMBL" id="BEH00276.1"/>
    </source>
</evidence>
<dbReference type="InterPro" id="IPR036514">
    <property type="entry name" value="SGNH_hydro_sf"/>
</dbReference>
<keyword evidence="4" id="KW-1185">Reference proteome</keyword>
<evidence type="ECO:0000313" key="4">
    <source>
        <dbReference type="Proteomes" id="UP001496674"/>
    </source>
</evidence>
<dbReference type="Proteomes" id="UP001496674">
    <property type="component" value="Chromosome"/>
</dbReference>
<keyword evidence="1" id="KW-0732">Signal</keyword>
<feature type="chain" id="PRO_5047001543" evidence="1">
    <location>
        <begin position="25"/>
        <end position="227"/>
    </location>
</feature>